<dbReference type="EMBL" id="CM000781">
    <property type="protein sequence ID" value="AQK62202.1"/>
    <property type="molecule type" value="Genomic_DNA"/>
</dbReference>
<sequence>MKKSPDSGNDLQ</sequence>
<name>A0A1D6GF55_MAIZE</name>
<dbReference type="GO" id="GO:0008168">
    <property type="term" value="F:methyltransferase activity"/>
    <property type="evidence" value="ECO:0007669"/>
    <property type="project" value="UniProtKB-KW"/>
</dbReference>
<protein>
    <submittedName>
        <fullName evidence="1">Cycloartenol-C-24-methyltransferase</fullName>
    </submittedName>
</protein>
<keyword evidence="1" id="KW-0489">Methyltransferase</keyword>
<proteinExistence type="predicted"/>
<dbReference type="GO" id="GO:0032259">
    <property type="term" value="P:methylation"/>
    <property type="evidence" value="ECO:0007669"/>
    <property type="project" value="UniProtKB-KW"/>
</dbReference>
<reference evidence="1" key="1">
    <citation type="submission" date="2015-12" db="EMBL/GenBank/DDBJ databases">
        <title>Update maize B73 reference genome by single molecule sequencing technologies.</title>
        <authorList>
            <consortium name="Maize Genome Sequencing Project"/>
            <person name="Ware D."/>
        </authorList>
    </citation>
    <scope>NUCLEOTIDE SEQUENCE</scope>
    <source>
        <tissue evidence="1">Seedling</tissue>
    </source>
</reference>
<organism evidence="1">
    <name type="scientific">Zea mays</name>
    <name type="common">Maize</name>
    <dbReference type="NCBI Taxonomy" id="4577"/>
    <lineage>
        <taxon>Eukaryota</taxon>
        <taxon>Viridiplantae</taxon>
        <taxon>Streptophyta</taxon>
        <taxon>Embryophyta</taxon>
        <taxon>Tracheophyta</taxon>
        <taxon>Spermatophyta</taxon>
        <taxon>Magnoliopsida</taxon>
        <taxon>Liliopsida</taxon>
        <taxon>Poales</taxon>
        <taxon>Poaceae</taxon>
        <taxon>PACMAD clade</taxon>
        <taxon>Panicoideae</taxon>
        <taxon>Andropogonodae</taxon>
        <taxon>Andropogoneae</taxon>
        <taxon>Tripsacinae</taxon>
        <taxon>Zea</taxon>
    </lineage>
</organism>
<evidence type="ECO:0000313" key="1">
    <source>
        <dbReference type="EMBL" id="AQK62202.1"/>
    </source>
</evidence>
<accession>A0A1D6GF55</accession>
<keyword evidence="1" id="KW-0808">Transferase</keyword>
<gene>
    <name evidence="1" type="ORF">ZEAMMB73_Zm00001d013035</name>
</gene>